<accession>A0A2P2QI80</accession>
<name>A0A2P2QI80_RHIMU</name>
<proteinExistence type="predicted"/>
<keyword evidence="1" id="KW-0812">Transmembrane</keyword>
<evidence type="ECO:0000313" key="2">
    <source>
        <dbReference type="EMBL" id="MBX66691.1"/>
    </source>
</evidence>
<organism evidence="2">
    <name type="scientific">Rhizophora mucronata</name>
    <name type="common">Asiatic mangrove</name>
    <dbReference type="NCBI Taxonomy" id="61149"/>
    <lineage>
        <taxon>Eukaryota</taxon>
        <taxon>Viridiplantae</taxon>
        <taxon>Streptophyta</taxon>
        <taxon>Embryophyta</taxon>
        <taxon>Tracheophyta</taxon>
        <taxon>Spermatophyta</taxon>
        <taxon>Magnoliopsida</taxon>
        <taxon>eudicotyledons</taxon>
        <taxon>Gunneridae</taxon>
        <taxon>Pentapetalae</taxon>
        <taxon>rosids</taxon>
        <taxon>fabids</taxon>
        <taxon>Malpighiales</taxon>
        <taxon>Rhizophoraceae</taxon>
        <taxon>Rhizophora</taxon>
    </lineage>
</organism>
<reference evidence="2" key="1">
    <citation type="submission" date="2018-02" db="EMBL/GenBank/DDBJ databases">
        <title>Rhizophora mucronata_Transcriptome.</title>
        <authorList>
            <person name="Meera S.P."/>
            <person name="Sreeshan A."/>
            <person name="Augustine A."/>
        </authorList>
    </citation>
    <scope>NUCLEOTIDE SEQUENCE</scope>
    <source>
        <tissue evidence="2">Leaf</tissue>
    </source>
</reference>
<keyword evidence="1" id="KW-1133">Transmembrane helix</keyword>
<protein>
    <submittedName>
        <fullName evidence="2">Uncharacterized protein</fullName>
    </submittedName>
</protein>
<sequence>MLYGCKNLLLIFVYVLDQFVVEYFLFLHCC</sequence>
<dbReference type="EMBL" id="GGEC01086207">
    <property type="protein sequence ID" value="MBX66691.1"/>
    <property type="molecule type" value="Transcribed_RNA"/>
</dbReference>
<feature type="transmembrane region" description="Helical" evidence="1">
    <location>
        <begin position="7"/>
        <end position="26"/>
    </location>
</feature>
<evidence type="ECO:0000256" key="1">
    <source>
        <dbReference type="SAM" id="Phobius"/>
    </source>
</evidence>
<keyword evidence="1" id="KW-0472">Membrane</keyword>
<dbReference type="AlphaFoldDB" id="A0A2P2QI80"/>